<protein>
    <submittedName>
        <fullName evidence="2">TY1B-JR1 protein</fullName>
    </submittedName>
</protein>
<keyword evidence="1" id="KW-0812">Transmembrane</keyword>
<evidence type="ECO:0000313" key="3">
    <source>
        <dbReference type="Proteomes" id="UP000601435"/>
    </source>
</evidence>
<accession>A0A812Q7E1</accession>
<feature type="transmembrane region" description="Helical" evidence="1">
    <location>
        <begin position="34"/>
        <end position="52"/>
    </location>
</feature>
<organism evidence="2 3">
    <name type="scientific">Symbiodinium necroappetens</name>
    <dbReference type="NCBI Taxonomy" id="1628268"/>
    <lineage>
        <taxon>Eukaryota</taxon>
        <taxon>Sar</taxon>
        <taxon>Alveolata</taxon>
        <taxon>Dinophyceae</taxon>
        <taxon>Suessiales</taxon>
        <taxon>Symbiodiniaceae</taxon>
        <taxon>Symbiodinium</taxon>
    </lineage>
</organism>
<proteinExistence type="predicted"/>
<dbReference type="EMBL" id="CAJNJA010016363">
    <property type="protein sequence ID" value="CAE7379242.1"/>
    <property type="molecule type" value="Genomic_DNA"/>
</dbReference>
<comment type="caution">
    <text evidence="2">The sequence shown here is derived from an EMBL/GenBank/DDBJ whole genome shotgun (WGS) entry which is preliminary data.</text>
</comment>
<name>A0A812Q7E1_9DINO</name>
<dbReference type="SUPFAM" id="SSF103481">
    <property type="entry name" value="Multidrug resistance efflux transporter EmrE"/>
    <property type="match status" value="1"/>
</dbReference>
<dbReference type="InterPro" id="IPR037185">
    <property type="entry name" value="EmrE-like"/>
</dbReference>
<dbReference type="AlphaFoldDB" id="A0A812Q7E1"/>
<dbReference type="OrthoDB" id="419701at2759"/>
<gene>
    <name evidence="2" type="primary">TY1B-JR1</name>
    <name evidence="2" type="ORF">SNEC2469_LOCUS10246</name>
</gene>
<keyword evidence="3" id="KW-1185">Reference proteome</keyword>
<dbReference type="Proteomes" id="UP000601435">
    <property type="component" value="Unassembled WGS sequence"/>
</dbReference>
<keyword evidence="1" id="KW-0472">Membrane</keyword>
<reference evidence="2" key="1">
    <citation type="submission" date="2021-02" db="EMBL/GenBank/DDBJ databases">
        <authorList>
            <person name="Dougan E. K."/>
            <person name="Rhodes N."/>
            <person name="Thang M."/>
            <person name="Chan C."/>
        </authorList>
    </citation>
    <scope>NUCLEOTIDE SEQUENCE</scope>
</reference>
<sequence length="139" mass="15062">MLPLITACPIEGGSGTNFCPVLRGYRSVPLKSHLLSMLGGFILCSGFFFFNLGNKSMNLTISYCIGQSAPLVGILWGTFFFKEFAGTSAGVWGLVPVVCVPGSDGTKGPSQAFKIVGGFCFLRRRCHVAVARRQEERWC</sequence>
<evidence type="ECO:0000256" key="1">
    <source>
        <dbReference type="SAM" id="Phobius"/>
    </source>
</evidence>
<evidence type="ECO:0000313" key="2">
    <source>
        <dbReference type="EMBL" id="CAE7379242.1"/>
    </source>
</evidence>
<keyword evidence="1" id="KW-1133">Transmembrane helix</keyword>